<keyword evidence="2" id="KW-0547">Nucleotide-binding</keyword>
<dbReference type="GO" id="GO:0005524">
    <property type="term" value="F:ATP binding"/>
    <property type="evidence" value="ECO:0007669"/>
    <property type="project" value="UniProtKB-KW"/>
</dbReference>
<dbReference type="OrthoDB" id="8550139at2"/>
<evidence type="ECO:0000313" key="3">
    <source>
        <dbReference type="Proteomes" id="UP000325787"/>
    </source>
</evidence>
<protein>
    <submittedName>
        <fullName evidence="2">ATP-binding protein</fullName>
    </submittedName>
</protein>
<dbReference type="EMBL" id="CP034550">
    <property type="protein sequence ID" value="QFZ20496.1"/>
    <property type="molecule type" value="Genomic_DNA"/>
</dbReference>
<sequence>MAEPEVVNDVRAASIGSVVQAGVIHGGVHHYSSDVAPRYRLDVVRPVDRESLADLPPSHLLAAHRRVVEFTGRDAELAELRQWRDDRRERAILLVHGPGGQGKTRLATRFAEECAQSGWPVRVASHVGDGHLADRGWEEVGTGALVVVDYAERWPVDDLLALATHLGAVPVRLLLVARSAGWWAAVRHGFADRGFATGQLRLGPLASGASDRETLFDRARDRFAEVLGVPDAYRGPRPASLAEDSFALVLSVHMAALVAVDAHRRGVRAPEEPSKLSAYLLDRERAYWDRLHRAGRSAIRPATMARAVFTAILTRALPYRDAAAVLGELGVPSPSEPVDHVLEDHARCYPAADPDTVLEPLYPDRLAEDFLALMMPGHDVAGHEPDAWASAVPKLLVTKDPPVPTEALRSATTTLIEAARRWPHLVERQVAPLLRAHPHVALAGGDVLSALAELDGLDPTVLNAVEAVLPEERHIDLDTGIADLTSRLTRHRVAAGAARPPTPRCWSPRATGPGTRAGTRRRWRRSMKVCASDAC</sequence>
<evidence type="ECO:0000256" key="1">
    <source>
        <dbReference type="SAM" id="MobiDB-lite"/>
    </source>
</evidence>
<dbReference type="SUPFAM" id="SSF52540">
    <property type="entry name" value="P-loop containing nucleoside triphosphate hydrolases"/>
    <property type="match status" value="1"/>
</dbReference>
<feature type="region of interest" description="Disordered" evidence="1">
    <location>
        <begin position="494"/>
        <end position="521"/>
    </location>
</feature>
<reference evidence="3" key="1">
    <citation type="journal article" date="2021" name="Curr. Microbiol.">
        <title>Complete genome of nocamycin-producing strain Saccharothrix syringae NRRL B-16468 reveals the biosynthetic potential for secondary metabolites.</title>
        <authorList>
            <person name="Mo X."/>
            <person name="Yang S."/>
        </authorList>
    </citation>
    <scope>NUCLEOTIDE SEQUENCE [LARGE SCALE GENOMIC DNA]</scope>
    <source>
        <strain evidence="3">ATCC 51364 / DSM 43886 / JCM 6844 / KCTC 9398 / NBRC 14523 / NRRL B-16468 / INA 2240</strain>
    </source>
</reference>
<gene>
    <name evidence="2" type="ORF">EKG83_26560</name>
</gene>
<proteinExistence type="predicted"/>
<feature type="compositionally biased region" description="Low complexity" evidence="1">
    <location>
        <begin position="508"/>
        <end position="517"/>
    </location>
</feature>
<keyword evidence="2" id="KW-0067">ATP-binding</keyword>
<evidence type="ECO:0000313" key="2">
    <source>
        <dbReference type="EMBL" id="QFZ20496.1"/>
    </source>
</evidence>
<keyword evidence="3" id="KW-1185">Reference proteome</keyword>
<name>A0A5Q0H2P7_SACSY</name>
<organism evidence="2 3">
    <name type="scientific">Saccharothrix syringae</name>
    <name type="common">Nocardiopsis syringae</name>
    <dbReference type="NCBI Taxonomy" id="103733"/>
    <lineage>
        <taxon>Bacteria</taxon>
        <taxon>Bacillati</taxon>
        <taxon>Actinomycetota</taxon>
        <taxon>Actinomycetes</taxon>
        <taxon>Pseudonocardiales</taxon>
        <taxon>Pseudonocardiaceae</taxon>
        <taxon>Saccharothrix</taxon>
    </lineage>
</organism>
<dbReference type="RefSeq" id="WP_051766961.1">
    <property type="nucleotide sequence ID" value="NZ_CP034550.1"/>
</dbReference>
<dbReference type="Proteomes" id="UP000325787">
    <property type="component" value="Chromosome"/>
</dbReference>
<accession>A0A5Q0H2P7</accession>
<dbReference type="AlphaFoldDB" id="A0A5Q0H2P7"/>
<dbReference type="InterPro" id="IPR027417">
    <property type="entry name" value="P-loop_NTPase"/>
</dbReference>
<dbReference type="KEGG" id="ssyi:EKG83_26560"/>
<dbReference type="Gene3D" id="3.40.50.300">
    <property type="entry name" value="P-loop containing nucleotide triphosphate hydrolases"/>
    <property type="match status" value="1"/>
</dbReference>